<gene>
    <name evidence="1" type="ORF">OU5_2077</name>
</gene>
<organism evidence="1 2">
    <name type="scientific">Pseudomonas mandelii JR-1</name>
    <dbReference type="NCBI Taxonomy" id="1147786"/>
    <lineage>
        <taxon>Bacteria</taxon>
        <taxon>Pseudomonadati</taxon>
        <taxon>Pseudomonadota</taxon>
        <taxon>Gammaproteobacteria</taxon>
        <taxon>Pseudomonadales</taxon>
        <taxon>Pseudomonadaceae</taxon>
        <taxon>Pseudomonas</taxon>
    </lineage>
</organism>
<dbReference type="Proteomes" id="UP000026913">
    <property type="component" value="Chromosome"/>
</dbReference>
<name>A0A024E959_9PSED</name>
<dbReference type="AlphaFoldDB" id="A0A024E959"/>
<dbReference type="RefSeq" id="WP_010462404.1">
    <property type="nucleotide sequence ID" value="NZ_CP005960.1"/>
</dbReference>
<sequence>MNRTLDETAAVLGLKPRKFRDQLRALRVLTQSGDLASHHRGGGNLFSDPRSVQIGTTNRYKHYAVVMVTEAGVPWLAKKLGIAITHKDAAA</sequence>
<dbReference type="HOGENOM" id="CLU_183772_0_0_6"/>
<dbReference type="KEGG" id="pman:OU5_2077"/>
<evidence type="ECO:0000313" key="1">
    <source>
        <dbReference type="EMBL" id="AHZ69156.1"/>
    </source>
</evidence>
<dbReference type="OrthoDB" id="6960690at2"/>
<accession>A0A024E959</accession>
<evidence type="ECO:0008006" key="3">
    <source>
        <dbReference type="Google" id="ProtNLM"/>
    </source>
</evidence>
<evidence type="ECO:0000313" key="2">
    <source>
        <dbReference type="Proteomes" id="UP000026913"/>
    </source>
</evidence>
<proteinExistence type="predicted"/>
<protein>
    <recommendedName>
        <fullName evidence="3">Antirepressor protein C-terminal domain-containing protein</fullName>
    </recommendedName>
</protein>
<reference evidence="1 2" key="1">
    <citation type="journal article" date="2012" name="J. Bacteriol.">
        <title>Genome sequence of cold-adapted Pseudomonas mandelii strain JR-1.</title>
        <authorList>
            <person name="Jang S.H."/>
            <person name="Kim J."/>
            <person name="Kim J."/>
            <person name="Hong S."/>
            <person name="Lee C."/>
        </authorList>
    </citation>
    <scope>NUCLEOTIDE SEQUENCE [LARGE SCALE GENOMIC DNA]</scope>
    <source>
        <strain evidence="1 2">JR-1</strain>
    </source>
</reference>
<dbReference type="EMBL" id="CP005960">
    <property type="protein sequence ID" value="AHZ69156.1"/>
    <property type="molecule type" value="Genomic_DNA"/>
</dbReference>